<evidence type="ECO:0000259" key="5">
    <source>
        <dbReference type="SMART" id="SM00382"/>
    </source>
</evidence>
<feature type="domain" description="AAA+ ATPase" evidence="5">
    <location>
        <begin position="1197"/>
        <end position="1351"/>
    </location>
</feature>
<proteinExistence type="inferred from homology"/>
<organism evidence="6 7">
    <name type="scientific">Dufourea novaeangliae</name>
    <name type="common">Sweat bee</name>
    <dbReference type="NCBI Taxonomy" id="178035"/>
    <lineage>
        <taxon>Eukaryota</taxon>
        <taxon>Metazoa</taxon>
        <taxon>Ecdysozoa</taxon>
        <taxon>Arthropoda</taxon>
        <taxon>Hexapoda</taxon>
        <taxon>Insecta</taxon>
        <taxon>Pterygota</taxon>
        <taxon>Neoptera</taxon>
        <taxon>Endopterygota</taxon>
        <taxon>Hymenoptera</taxon>
        <taxon>Apocrita</taxon>
        <taxon>Aculeata</taxon>
        <taxon>Apoidea</taxon>
        <taxon>Anthophila</taxon>
        <taxon>Halictidae</taxon>
        <taxon>Rophitinae</taxon>
        <taxon>Dufourea</taxon>
    </lineage>
</organism>
<feature type="region of interest" description="Disordered" evidence="4">
    <location>
        <begin position="848"/>
        <end position="923"/>
    </location>
</feature>
<name>A0A154PKC7_DUFNO</name>
<feature type="coiled-coil region" evidence="3">
    <location>
        <begin position="954"/>
        <end position="981"/>
    </location>
</feature>
<protein>
    <submittedName>
        <fullName evidence="6">Protein sickie</fullName>
    </submittedName>
</protein>
<dbReference type="PANTHER" id="PTHR12784:SF28">
    <property type="entry name" value="PROTEIN SICKIE"/>
    <property type="match status" value="1"/>
</dbReference>
<feature type="compositionally biased region" description="Basic and acidic residues" evidence="4">
    <location>
        <begin position="552"/>
        <end position="564"/>
    </location>
</feature>
<reference evidence="6 7" key="1">
    <citation type="submission" date="2015-07" db="EMBL/GenBank/DDBJ databases">
        <title>The genome of Dufourea novaeangliae.</title>
        <authorList>
            <person name="Pan H."/>
            <person name="Kapheim K."/>
        </authorList>
    </citation>
    <scope>NUCLEOTIDE SEQUENCE [LARGE SCALE GENOMIC DNA]</scope>
    <source>
        <strain evidence="6">0120121106</strain>
        <tissue evidence="6">Whole body</tissue>
    </source>
</reference>
<feature type="region of interest" description="Disordered" evidence="4">
    <location>
        <begin position="522"/>
        <end position="570"/>
    </location>
</feature>
<keyword evidence="2 3" id="KW-0175">Coiled coil</keyword>
<feature type="region of interest" description="Disordered" evidence="4">
    <location>
        <begin position="769"/>
        <end position="814"/>
    </location>
</feature>
<evidence type="ECO:0000256" key="4">
    <source>
        <dbReference type="SAM" id="MobiDB-lite"/>
    </source>
</evidence>
<dbReference type="EMBL" id="KQ434936">
    <property type="protein sequence ID" value="KZC11924.1"/>
    <property type="molecule type" value="Genomic_DNA"/>
</dbReference>
<comment type="similarity">
    <text evidence="1">Belongs to the Nav/unc-53 family.</text>
</comment>
<feature type="region of interest" description="Disordered" evidence="4">
    <location>
        <begin position="1483"/>
        <end position="1522"/>
    </location>
</feature>
<dbReference type="FunFam" id="3.40.50.300:FF:001111">
    <property type="entry name" value="neuron navigator 2 isoform X3"/>
    <property type="match status" value="1"/>
</dbReference>
<feature type="compositionally biased region" description="Basic and acidic residues" evidence="4">
    <location>
        <begin position="617"/>
        <end position="650"/>
    </location>
</feature>
<accession>A0A154PKC7</accession>
<feature type="region of interest" description="Disordered" evidence="4">
    <location>
        <begin position="441"/>
        <end position="507"/>
    </location>
</feature>
<feature type="compositionally biased region" description="Polar residues" evidence="4">
    <location>
        <begin position="1483"/>
        <end position="1499"/>
    </location>
</feature>
<feature type="region of interest" description="Disordered" evidence="4">
    <location>
        <begin position="1032"/>
        <end position="1052"/>
    </location>
</feature>
<gene>
    <name evidence="6" type="ORF">WN55_03428</name>
</gene>
<feature type="region of interest" description="Disordered" evidence="4">
    <location>
        <begin position="368"/>
        <end position="401"/>
    </location>
</feature>
<sequence length="1522" mass="168092">MDLNVCSRRVHDGYATIRSRGRNRPRAVYRSDSEELLKESGGPYALPRLSNFPIASGDLHQVARWSDFTKDCLLIENYGTLRGTKKTNPLDERKTVTLNTFSKVEQGPRHGCVQVNGQGQVNALYVGRETERGHEFSSQNGAVEDCLYDTVPLDDCQKADLRSFRSQNIVLDGKDRMNGSAQVADPFGAVGVIDPSSRKSKDIEEFLNDSDQKMNSDARCLVVDRRIGGMKDRQPIYAVPSSLSKSRRDRRIVIVDGNYVPSGDLYRTTAKYIEDINKNIAEIDKSYEELKSSNSKNSAYGVINKIAKGELLDRSCNLYGYARKRDMAPMPPISSDFCENLVEKTEKQLDVDEKMEIARNFTIPRNRLGKIPPKLLPRSSSIDSTSRHSTGSTTTSSTKSTESLYAISESLASEIQRTDDSKVGSLLSNISKNCLNLVSTEGSDELESKDDMSSTDDDRPTPIRSVDRLPVTGSIRKNRSRVDTIERSYPKKSQLSPSPNYDGLHHQNGQLDRRILGNLHLEAREPSDYPKRRYDTLPSRRSRVVSSRPLHKSSEDVLDGERPVRSSSLNRSCASDLDISAGNDEPSSSNVLFAKPLYLMDATDIILHGRFDRTTGRGFQRQEHFPRSNRTRHDSLESEPEDKGGGDDYCRPNGFATLPRRGNLAKDQANDPLRRLSGNVPILEPLYEHAVSDPVKPRSAANVIPWWELATRKYRHRSCPSLQAHVVSAFEQSLSNMTQRLQQLTATAEKKDSELQELRETIERLRKQSAEAGLNSGPTANNGRRHTLGDSDSGTTGCTGNSSHQGASMARQLSADSVTSLNSLSSACSASSHHKKKGWLRSSFSKAFSRSRKNRHGSVSDAEDCKESAGGDLSAPNSPRLPTAAKHDTAKSQGPRSNGQKSPDVENPLTGSKSSSALYKKEDEDVVELKKQLREKDLVLTDIRLEALSSAHQLESLKDTVIKMRNEMLNLKQNNERLQRLVTSKSLTSSQSSLPSDPDRRFSMTEVASTVAALANGDASSAADQLENLNVPEHPVVPSTTSTTGEPTMEQDTDGKRINVAIYLGSEKNFNYNLVTGSTSDGSIGEPPHCIIASVCISNKTTWDALDSTVRRCFKEYVTRVDPVTNLGLGVECVAAYHLGEASRCTTDSQHPELLPCGYLIGHVKTIYLVLSGYSWLAVDTLIPRSIVQRLISLLTEHRRVILCGPSGTGKSYLAGKLAHALVDTDNDAKDAAAVATFNVDHKSSKELRQYLAHIAERCDSNAADELPRVIILENLQHAASLGELFSGLLGTRHSSCPAIIGTMSQATCSTTNLQLHHNFRWVLCANHMEPVKGFLGRYLRRKLLEHELRECGGARNAEMAAVVEWLPRVWLHLNKFLETHSSSDVTIGPRLFLSCPMEVTGSQVWFTDLWNYSVIPYLIEAVREGLTLYGRRVIGNGNGDTPWEDPAQFITSSYPWISTHAVHGGSDALLNMLMRLQEAANYSSPHSNDSDSVTSLDSSHTRHSEDLSSSTSSSRGVESAL</sequence>
<dbReference type="OrthoDB" id="2161974at2759"/>
<dbReference type="SUPFAM" id="SSF52540">
    <property type="entry name" value="P-loop containing nucleoside triphosphate hydrolases"/>
    <property type="match status" value="1"/>
</dbReference>
<evidence type="ECO:0000256" key="1">
    <source>
        <dbReference type="ARBA" id="ARBA00006255"/>
    </source>
</evidence>
<dbReference type="InterPro" id="IPR057568">
    <property type="entry name" value="CortBP2_NAV1-like_AAA_lid"/>
</dbReference>
<keyword evidence="7" id="KW-1185">Reference proteome</keyword>
<dbReference type="InterPro" id="IPR003593">
    <property type="entry name" value="AAA+_ATPase"/>
</dbReference>
<dbReference type="Pfam" id="PF25408">
    <property type="entry name" value="AAA_lid_NAV1"/>
    <property type="match status" value="1"/>
</dbReference>
<dbReference type="InterPro" id="IPR039041">
    <property type="entry name" value="Nav/unc-53"/>
</dbReference>
<feature type="region of interest" description="Disordered" evidence="4">
    <location>
        <begin position="617"/>
        <end position="672"/>
    </location>
</feature>
<feature type="compositionally biased region" description="Low complexity" evidence="4">
    <location>
        <begin position="378"/>
        <end position="401"/>
    </location>
</feature>
<feature type="compositionally biased region" description="Basic and acidic residues" evidence="4">
    <location>
        <begin position="522"/>
        <end position="535"/>
    </location>
</feature>
<feature type="compositionally biased region" description="Basic and acidic residues" evidence="4">
    <location>
        <begin position="480"/>
        <end position="489"/>
    </location>
</feature>
<evidence type="ECO:0000256" key="3">
    <source>
        <dbReference type="SAM" id="Coils"/>
    </source>
</evidence>
<dbReference type="Proteomes" id="UP000076502">
    <property type="component" value="Unassembled WGS sequence"/>
</dbReference>
<evidence type="ECO:0000313" key="6">
    <source>
        <dbReference type="EMBL" id="KZC11924.1"/>
    </source>
</evidence>
<dbReference type="Pfam" id="PF23092">
    <property type="entry name" value="Ubiquitin_6"/>
    <property type="match status" value="1"/>
</dbReference>
<dbReference type="InterPro" id="IPR057126">
    <property type="entry name" value="NAV1-like_ubiquitin-like"/>
</dbReference>
<dbReference type="Gene3D" id="3.40.50.300">
    <property type="entry name" value="P-loop containing nucleotide triphosphate hydrolases"/>
    <property type="match status" value="1"/>
</dbReference>
<feature type="compositionally biased region" description="Polar residues" evidence="4">
    <location>
        <begin position="891"/>
        <end position="901"/>
    </location>
</feature>
<evidence type="ECO:0000313" key="7">
    <source>
        <dbReference type="Proteomes" id="UP000076502"/>
    </source>
</evidence>
<dbReference type="GO" id="GO:0022008">
    <property type="term" value="P:neurogenesis"/>
    <property type="evidence" value="ECO:0007669"/>
    <property type="project" value="InterPro"/>
</dbReference>
<dbReference type="InterPro" id="IPR027417">
    <property type="entry name" value="P-loop_NTPase"/>
</dbReference>
<feature type="compositionally biased region" description="Low complexity" evidence="4">
    <location>
        <begin position="790"/>
        <end position="803"/>
    </location>
</feature>
<dbReference type="PANTHER" id="PTHR12784">
    <property type="entry name" value="STEERIN"/>
    <property type="match status" value="1"/>
</dbReference>
<dbReference type="SMART" id="SM00382">
    <property type="entry name" value="AAA"/>
    <property type="match status" value="1"/>
</dbReference>
<evidence type="ECO:0000256" key="2">
    <source>
        <dbReference type="ARBA" id="ARBA00023054"/>
    </source>
</evidence>
<feature type="compositionally biased region" description="Basic and acidic residues" evidence="4">
    <location>
        <begin position="449"/>
        <end position="467"/>
    </location>
</feature>
<dbReference type="STRING" id="178035.A0A154PKC7"/>